<name>A0A414Q241_FUSMR</name>
<sequence>MEKYLISKTEKEKYLKDYPVLECEHSIGIDYDGYISIKCKKITGTCTYKNSSKNEYHNCKLLKD</sequence>
<reference evidence="1 2" key="1">
    <citation type="submission" date="2018-08" db="EMBL/GenBank/DDBJ databases">
        <title>A genome reference for cultivated species of the human gut microbiota.</title>
        <authorList>
            <person name="Zou Y."/>
            <person name="Xue W."/>
            <person name="Luo G."/>
        </authorList>
    </citation>
    <scope>NUCLEOTIDE SEQUENCE [LARGE SCALE GENOMIC DNA]</scope>
    <source>
        <strain evidence="1 2">AM25-1</strain>
    </source>
</reference>
<accession>A0A414Q241</accession>
<organism evidence="1 2">
    <name type="scientific">Fusobacterium mortiferum</name>
    <dbReference type="NCBI Taxonomy" id="850"/>
    <lineage>
        <taxon>Bacteria</taxon>
        <taxon>Fusobacteriati</taxon>
        <taxon>Fusobacteriota</taxon>
        <taxon>Fusobacteriia</taxon>
        <taxon>Fusobacteriales</taxon>
        <taxon>Fusobacteriaceae</taxon>
        <taxon>Fusobacterium</taxon>
    </lineage>
</organism>
<dbReference type="EMBL" id="QRHL01000001">
    <property type="protein sequence ID" value="RHF74884.1"/>
    <property type="molecule type" value="Genomic_DNA"/>
</dbReference>
<proteinExistence type="predicted"/>
<comment type="caution">
    <text evidence="1">The sequence shown here is derived from an EMBL/GenBank/DDBJ whole genome shotgun (WGS) entry which is preliminary data.</text>
</comment>
<dbReference type="AlphaFoldDB" id="A0A414Q241"/>
<dbReference type="Proteomes" id="UP000284676">
    <property type="component" value="Unassembled WGS sequence"/>
</dbReference>
<gene>
    <name evidence="1" type="ORF">DW663_00400</name>
</gene>
<dbReference type="RefSeq" id="WP_118126550.1">
    <property type="nucleotide sequence ID" value="NZ_CAEUHP010000001.1"/>
</dbReference>
<protein>
    <submittedName>
        <fullName evidence="1">Uncharacterized protein</fullName>
    </submittedName>
</protein>
<evidence type="ECO:0000313" key="1">
    <source>
        <dbReference type="EMBL" id="RHF74884.1"/>
    </source>
</evidence>
<evidence type="ECO:0000313" key="2">
    <source>
        <dbReference type="Proteomes" id="UP000284676"/>
    </source>
</evidence>